<organism evidence="3 4">
    <name type="scientific">Actinocatenispora rupis</name>
    <dbReference type="NCBI Taxonomy" id="519421"/>
    <lineage>
        <taxon>Bacteria</taxon>
        <taxon>Bacillati</taxon>
        <taxon>Actinomycetota</taxon>
        <taxon>Actinomycetes</taxon>
        <taxon>Micromonosporales</taxon>
        <taxon>Micromonosporaceae</taxon>
        <taxon>Actinocatenispora</taxon>
    </lineage>
</organism>
<dbReference type="EMBL" id="BOMB01000012">
    <property type="protein sequence ID" value="GID11534.1"/>
    <property type="molecule type" value="Genomic_DNA"/>
</dbReference>
<dbReference type="GO" id="GO:0005829">
    <property type="term" value="C:cytosol"/>
    <property type="evidence" value="ECO:0007669"/>
    <property type="project" value="TreeGrafter"/>
</dbReference>
<dbReference type="Pfam" id="PF01243">
    <property type="entry name" value="PNPOx_N"/>
    <property type="match status" value="1"/>
</dbReference>
<dbReference type="GO" id="GO:0016627">
    <property type="term" value="F:oxidoreductase activity, acting on the CH-CH group of donors"/>
    <property type="evidence" value="ECO:0007669"/>
    <property type="project" value="TreeGrafter"/>
</dbReference>
<reference evidence="3" key="1">
    <citation type="submission" date="2021-01" db="EMBL/GenBank/DDBJ databases">
        <title>Whole genome shotgun sequence of Actinocatenispora rupis NBRC 107355.</title>
        <authorList>
            <person name="Komaki H."/>
            <person name="Tamura T."/>
        </authorList>
    </citation>
    <scope>NUCLEOTIDE SEQUENCE</scope>
    <source>
        <strain evidence="3">NBRC 107355</strain>
    </source>
</reference>
<dbReference type="InterPro" id="IPR011576">
    <property type="entry name" value="Pyridox_Oxase_N"/>
</dbReference>
<dbReference type="Gene3D" id="2.30.110.10">
    <property type="entry name" value="Electron Transport, Fmn-binding Protein, Chain A"/>
    <property type="match status" value="1"/>
</dbReference>
<keyword evidence="1" id="KW-0560">Oxidoreductase</keyword>
<dbReference type="AlphaFoldDB" id="A0A8J3NDI3"/>
<proteinExistence type="predicted"/>
<dbReference type="InterPro" id="IPR052019">
    <property type="entry name" value="F420H2_bilvrd_red/Heme_oxyg"/>
</dbReference>
<accession>A0A8J3NDI3</accession>
<gene>
    <name evidence="3" type="ORF">Aru02nite_24230</name>
</gene>
<comment type="caution">
    <text evidence="3">The sequence shown here is derived from an EMBL/GenBank/DDBJ whole genome shotgun (WGS) entry which is preliminary data.</text>
</comment>
<protein>
    <recommendedName>
        <fullName evidence="2">Pyridoxamine 5'-phosphate oxidase N-terminal domain-containing protein</fullName>
    </recommendedName>
</protein>
<dbReference type="RefSeq" id="WP_203657516.1">
    <property type="nucleotide sequence ID" value="NZ_BAAAZM010000006.1"/>
</dbReference>
<sequence length="149" mass="16794">MRSRTADERRRDVLDRLTRESDVWVATAGEDRQPWLVPLWFRWDGTAIWLSTSASSPTGRNLRETGAARLAFGDTDDVVIVDGDVETFTTADVPVDAADAIARAWGWDPRRNDTNAFFRVLPRTVLAWHGEHELPGRRIMTGGTWTTPS</sequence>
<dbReference type="InterPro" id="IPR012349">
    <property type="entry name" value="Split_barrel_FMN-bd"/>
</dbReference>
<feature type="domain" description="Pyridoxamine 5'-phosphate oxidase N-terminal" evidence="2">
    <location>
        <begin position="17"/>
        <end position="128"/>
    </location>
</feature>
<evidence type="ECO:0000259" key="2">
    <source>
        <dbReference type="Pfam" id="PF01243"/>
    </source>
</evidence>
<evidence type="ECO:0000256" key="1">
    <source>
        <dbReference type="ARBA" id="ARBA00023002"/>
    </source>
</evidence>
<dbReference type="PANTHER" id="PTHR35176">
    <property type="entry name" value="HEME OXYGENASE HI_0854-RELATED"/>
    <property type="match status" value="1"/>
</dbReference>
<name>A0A8J3NDI3_9ACTN</name>
<dbReference type="Proteomes" id="UP000612808">
    <property type="component" value="Unassembled WGS sequence"/>
</dbReference>
<evidence type="ECO:0000313" key="4">
    <source>
        <dbReference type="Proteomes" id="UP000612808"/>
    </source>
</evidence>
<dbReference type="PANTHER" id="PTHR35176:SF4">
    <property type="entry name" value="PYRIDOXAMINE 5'-PHOSPHATE OXIDASE-RELATED FMN-BINDING"/>
    <property type="match status" value="1"/>
</dbReference>
<dbReference type="GO" id="GO:0070967">
    <property type="term" value="F:coenzyme F420 binding"/>
    <property type="evidence" value="ECO:0007669"/>
    <property type="project" value="TreeGrafter"/>
</dbReference>
<evidence type="ECO:0000313" key="3">
    <source>
        <dbReference type="EMBL" id="GID11534.1"/>
    </source>
</evidence>
<keyword evidence="4" id="KW-1185">Reference proteome</keyword>
<dbReference type="SUPFAM" id="SSF50475">
    <property type="entry name" value="FMN-binding split barrel"/>
    <property type="match status" value="1"/>
</dbReference>